<dbReference type="Pfam" id="PF01535">
    <property type="entry name" value="PPR"/>
    <property type="match status" value="5"/>
</dbReference>
<dbReference type="InterPro" id="IPR002885">
    <property type="entry name" value="PPR_rpt"/>
</dbReference>
<feature type="repeat" description="PPR" evidence="3">
    <location>
        <begin position="380"/>
        <end position="410"/>
    </location>
</feature>
<feature type="repeat" description="PPR" evidence="3">
    <location>
        <begin position="649"/>
        <end position="683"/>
    </location>
</feature>
<dbReference type="Gene3D" id="1.25.40.10">
    <property type="entry name" value="Tetratricopeptide repeat domain"/>
    <property type="match status" value="3"/>
</dbReference>
<evidence type="ECO:0000313" key="5">
    <source>
        <dbReference type="Proteomes" id="UP000823749"/>
    </source>
</evidence>
<reference evidence="4" key="1">
    <citation type="submission" date="2020-08" db="EMBL/GenBank/DDBJ databases">
        <title>Plant Genome Project.</title>
        <authorList>
            <person name="Zhang R.-G."/>
        </authorList>
    </citation>
    <scope>NUCLEOTIDE SEQUENCE</scope>
    <source>
        <strain evidence="4">WSP0</strain>
        <tissue evidence="4">Leaf</tissue>
    </source>
</reference>
<dbReference type="FunFam" id="1.25.40.10:FF:000627">
    <property type="entry name" value="Pentatricopeptide repeat-containing protein"/>
    <property type="match status" value="1"/>
</dbReference>
<dbReference type="Pfam" id="PF20431">
    <property type="entry name" value="E_motif"/>
    <property type="match status" value="1"/>
</dbReference>
<dbReference type="Proteomes" id="UP000823749">
    <property type="component" value="Chromosome 12"/>
</dbReference>
<dbReference type="Pfam" id="PF13041">
    <property type="entry name" value="PPR_2"/>
    <property type="match status" value="3"/>
</dbReference>
<keyword evidence="1" id="KW-0677">Repeat</keyword>
<sequence>MPNKLLPTCYSQKLFQKDIFTAIGWIPDARTTNEIDEVFRIARAQTLIALCSTVPGYWFTVAFIDRIGRLRRKNPNPDEACATGPDAAEVVPTADDVVEGGGVWRESDGLLGVFGGLPALDLMGLLLGEEAANGGGVADDGEGGGGAAEGMGWIEGDGEEGDYLKFIPKKWKRIKPEDKNLSNLCNSGETSLETSGTRQRDDSMVDSLLTSLKDFASKGHLFQAFRTFSLIRCQSSFGVARVKILRATSFLLISCSDLKSLSEGRQLHAFVISSGLDKHPILVRKLISFYSAFNLLVDAHLVTETSESLHPLHWNLLISTYVRNGLWQGALSTYRQMVNAGIRPDNFTYPSVLKACVQELNLDFGREVHKSIDASCLDWCLFVQNALVSMYARCGEVDDARKLFDEMPEKDAVSWNSMISGYACKGRWGEAFELFKSMRMQGVELNIITWNTIAGGCLKTGNYKGAVELLPQMTTSGIHLDSVAVLIGLGACSHMCSLLLGKEIHCIAIRSHFSGLHNVQNALINMYARCKDLRHAHNLFLSLEAKSIISWNSIISGYTHWDFSEEASFLFRKMLFSGIEPNYVTIASILPLCARVANLQHGKEFHCYIIRRVWCDDYLLLWNALVDMYARSGKVFLARRLFDMLSKKDEVTYTSLIAGYGIQGEGQAAIKLFEEMIRFQIKPDHVTMVAILSACSHSGLVTQGQMLFEKMLAVYGVIPRLEHYACMVDLFGRAGLLKKAEEIIRRMPFHPSPAMWATLIGACRIHGNTEMGEWAAEKLLEMRPGNSGYYVLIANMYASAGCWNKLARVRTLMRDLGVTKAPGCAWVDAGAGFSPFLVEDTSNSQANEIYPLLGGLTKQMKDAGYVVAEDLDLDDEFEEYNEQLLLAK</sequence>
<dbReference type="GO" id="GO:0009451">
    <property type="term" value="P:RNA modification"/>
    <property type="evidence" value="ECO:0007669"/>
    <property type="project" value="InterPro"/>
</dbReference>
<dbReference type="NCBIfam" id="TIGR00756">
    <property type="entry name" value="PPR"/>
    <property type="match status" value="6"/>
</dbReference>
<gene>
    <name evidence="4" type="ORF">RHGRI_034862</name>
</gene>
<dbReference type="PANTHER" id="PTHR47926:SF375">
    <property type="entry name" value="PENTATRICOPEPTIDE REPEAT-CONTAINING PROTEIN"/>
    <property type="match status" value="1"/>
</dbReference>
<dbReference type="SUPFAM" id="SSF48452">
    <property type="entry name" value="TPR-like"/>
    <property type="match status" value="1"/>
</dbReference>
<dbReference type="FunFam" id="1.25.40.10:FF:000344">
    <property type="entry name" value="Pentatricopeptide repeat-containing protein"/>
    <property type="match status" value="1"/>
</dbReference>
<dbReference type="EMBL" id="JACTNZ010000012">
    <property type="protein sequence ID" value="KAG5522861.1"/>
    <property type="molecule type" value="Genomic_DNA"/>
</dbReference>
<dbReference type="InterPro" id="IPR046960">
    <property type="entry name" value="PPR_At4g14850-like_plant"/>
</dbReference>
<dbReference type="GO" id="GO:0003723">
    <property type="term" value="F:RNA binding"/>
    <property type="evidence" value="ECO:0007669"/>
    <property type="project" value="InterPro"/>
</dbReference>
<feature type="repeat" description="PPR" evidence="3">
    <location>
        <begin position="310"/>
        <end position="344"/>
    </location>
</feature>
<feature type="repeat" description="PPR" evidence="3">
    <location>
        <begin position="446"/>
        <end position="480"/>
    </location>
</feature>
<evidence type="ECO:0000256" key="3">
    <source>
        <dbReference type="PROSITE-ProRule" id="PRU00708"/>
    </source>
</evidence>
<proteinExistence type="inferred from homology"/>
<comment type="caution">
    <text evidence="4">The sequence shown here is derived from an EMBL/GenBank/DDBJ whole genome shotgun (WGS) entry which is preliminary data.</text>
</comment>
<evidence type="ECO:0000256" key="1">
    <source>
        <dbReference type="ARBA" id="ARBA00022737"/>
    </source>
</evidence>
<accession>A0AAV6I2Y3</accession>
<dbReference type="PROSITE" id="PS51375">
    <property type="entry name" value="PPR"/>
    <property type="match status" value="6"/>
</dbReference>
<dbReference type="InterPro" id="IPR036259">
    <property type="entry name" value="MFS_trans_sf"/>
</dbReference>
<comment type="similarity">
    <text evidence="2">Belongs to the major facilitator superfamily. Phosphate:H(+) symporter (TC 2.A.1.9) family.</text>
</comment>
<dbReference type="InterPro" id="IPR046848">
    <property type="entry name" value="E_motif"/>
</dbReference>
<dbReference type="Gene3D" id="1.20.1250.20">
    <property type="entry name" value="MFS general substrate transporter like domains"/>
    <property type="match status" value="1"/>
</dbReference>
<dbReference type="FunFam" id="1.25.40.10:FF:000637">
    <property type="entry name" value="Pentatricopeptide repeat-containing protein"/>
    <property type="match status" value="1"/>
</dbReference>
<feature type="repeat" description="PPR" evidence="3">
    <location>
        <begin position="547"/>
        <end position="581"/>
    </location>
</feature>
<feature type="repeat" description="PPR" evidence="3">
    <location>
        <begin position="411"/>
        <end position="445"/>
    </location>
</feature>
<dbReference type="PANTHER" id="PTHR47926">
    <property type="entry name" value="PENTATRICOPEPTIDE REPEAT-CONTAINING PROTEIN"/>
    <property type="match status" value="1"/>
</dbReference>
<dbReference type="AlphaFoldDB" id="A0AAV6I2Y3"/>
<evidence type="ECO:0008006" key="6">
    <source>
        <dbReference type="Google" id="ProtNLM"/>
    </source>
</evidence>
<keyword evidence="5" id="KW-1185">Reference proteome</keyword>
<organism evidence="4 5">
    <name type="scientific">Rhododendron griersonianum</name>
    <dbReference type="NCBI Taxonomy" id="479676"/>
    <lineage>
        <taxon>Eukaryota</taxon>
        <taxon>Viridiplantae</taxon>
        <taxon>Streptophyta</taxon>
        <taxon>Embryophyta</taxon>
        <taxon>Tracheophyta</taxon>
        <taxon>Spermatophyta</taxon>
        <taxon>Magnoliopsida</taxon>
        <taxon>eudicotyledons</taxon>
        <taxon>Gunneridae</taxon>
        <taxon>Pentapetalae</taxon>
        <taxon>asterids</taxon>
        <taxon>Ericales</taxon>
        <taxon>Ericaceae</taxon>
        <taxon>Ericoideae</taxon>
        <taxon>Rhodoreae</taxon>
        <taxon>Rhododendron</taxon>
    </lineage>
</organism>
<dbReference type="InterPro" id="IPR011990">
    <property type="entry name" value="TPR-like_helical_dom_sf"/>
</dbReference>
<evidence type="ECO:0000313" key="4">
    <source>
        <dbReference type="EMBL" id="KAG5522861.1"/>
    </source>
</evidence>
<protein>
    <recommendedName>
        <fullName evidence="6">Pentatricopeptide repeat-containing protein</fullName>
    </recommendedName>
</protein>
<evidence type="ECO:0000256" key="2">
    <source>
        <dbReference type="ARBA" id="ARBA00044504"/>
    </source>
</evidence>
<name>A0AAV6I2Y3_9ERIC</name>